<proteinExistence type="inferred from homology"/>
<keyword evidence="4" id="KW-1185">Reference proteome</keyword>
<dbReference type="InterPro" id="IPR020904">
    <property type="entry name" value="Sc_DH/Rdtase_CS"/>
</dbReference>
<dbReference type="RefSeq" id="WP_378798115.1">
    <property type="nucleotide sequence ID" value="NZ_JBHUER010000004.1"/>
</dbReference>
<dbReference type="CDD" id="cd05233">
    <property type="entry name" value="SDR_c"/>
    <property type="match status" value="1"/>
</dbReference>
<comment type="similarity">
    <text evidence="1">Belongs to the short-chain dehydrogenases/reductases (SDR) family.</text>
</comment>
<evidence type="ECO:0000313" key="4">
    <source>
        <dbReference type="Proteomes" id="UP001597308"/>
    </source>
</evidence>
<keyword evidence="2" id="KW-0560">Oxidoreductase</keyword>
<dbReference type="SUPFAM" id="SSF51735">
    <property type="entry name" value="NAD(P)-binding Rossmann-fold domains"/>
    <property type="match status" value="1"/>
</dbReference>
<reference evidence="4" key="1">
    <citation type="journal article" date="2019" name="Int. J. Syst. Evol. Microbiol.">
        <title>The Global Catalogue of Microorganisms (GCM) 10K type strain sequencing project: providing services to taxonomists for standard genome sequencing and annotation.</title>
        <authorList>
            <consortium name="The Broad Institute Genomics Platform"/>
            <consortium name="The Broad Institute Genome Sequencing Center for Infectious Disease"/>
            <person name="Wu L."/>
            <person name="Ma J."/>
        </authorList>
    </citation>
    <scope>NUCLEOTIDE SEQUENCE [LARGE SCALE GENOMIC DNA]</scope>
    <source>
        <strain evidence="4">KCTC 23707</strain>
    </source>
</reference>
<dbReference type="PROSITE" id="PS00061">
    <property type="entry name" value="ADH_SHORT"/>
    <property type="match status" value="1"/>
</dbReference>
<name>A0ABW4K544_9HYPH</name>
<organism evidence="3 4">
    <name type="scientific">Methylopila henanensis</name>
    <dbReference type="NCBI Taxonomy" id="873516"/>
    <lineage>
        <taxon>Bacteria</taxon>
        <taxon>Pseudomonadati</taxon>
        <taxon>Pseudomonadota</taxon>
        <taxon>Alphaproteobacteria</taxon>
        <taxon>Hyphomicrobiales</taxon>
        <taxon>Methylopilaceae</taxon>
        <taxon>Methylopila</taxon>
    </lineage>
</organism>
<evidence type="ECO:0000256" key="1">
    <source>
        <dbReference type="ARBA" id="ARBA00006484"/>
    </source>
</evidence>
<dbReference type="PANTHER" id="PTHR44196">
    <property type="entry name" value="DEHYDROGENASE/REDUCTASE SDR FAMILY MEMBER 7B"/>
    <property type="match status" value="1"/>
</dbReference>
<comment type="caution">
    <text evidence="3">The sequence shown here is derived from an EMBL/GenBank/DDBJ whole genome shotgun (WGS) entry which is preliminary data.</text>
</comment>
<evidence type="ECO:0000313" key="3">
    <source>
        <dbReference type="EMBL" id="MFD1702631.1"/>
    </source>
</evidence>
<dbReference type="PRINTS" id="PR00081">
    <property type="entry name" value="GDHRDH"/>
</dbReference>
<accession>A0ABW4K544</accession>
<evidence type="ECO:0000256" key="2">
    <source>
        <dbReference type="ARBA" id="ARBA00023002"/>
    </source>
</evidence>
<dbReference type="InterPro" id="IPR002347">
    <property type="entry name" value="SDR_fam"/>
</dbReference>
<dbReference type="InterPro" id="IPR036291">
    <property type="entry name" value="NAD(P)-bd_dom_sf"/>
</dbReference>
<dbReference type="Proteomes" id="UP001597308">
    <property type="component" value="Unassembled WGS sequence"/>
</dbReference>
<dbReference type="Pfam" id="PF00106">
    <property type="entry name" value="adh_short"/>
    <property type="match status" value="1"/>
</dbReference>
<dbReference type="Gene3D" id="3.40.50.720">
    <property type="entry name" value="NAD(P)-binding Rossmann-like Domain"/>
    <property type="match status" value="1"/>
</dbReference>
<dbReference type="PANTHER" id="PTHR44196:SF4">
    <property type="entry name" value="SHORT CHAIN DEHYDROGENASE"/>
    <property type="match status" value="1"/>
</dbReference>
<dbReference type="EMBL" id="JBHUER010000004">
    <property type="protein sequence ID" value="MFD1702631.1"/>
    <property type="molecule type" value="Genomic_DNA"/>
</dbReference>
<sequence length="249" mass="26349">MSTEKPLAGRVAVVTGASRGIGKAAALALAEAGAHVVATARTQGGLEELDDAIKAVGGSATLAPFAIDDYDAIDRLGAALYQRFGKLDILVANAGQLGPLSPLGHVEPKDWDKTIAVNLTANWRLIRSLDPLLRLSDAGRAVFLTSSVVHKDRAYWGPYAVTKAGVEALARSYAAETRTNTPVRVTLVSPGPLRTAMRARAMPGEDPATLKTPEDLAPKIVALCRPEWTETGKLYDFPTDSLQSFHAPA</sequence>
<gene>
    <name evidence="3" type="ORF">ACFSCV_06395</name>
</gene>
<protein>
    <submittedName>
        <fullName evidence="3">SDR family NAD(P)-dependent oxidoreductase</fullName>
    </submittedName>
</protein>